<evidence type="ECO:0000313" key="1">
    <source>
        <dbReference type="EMBL" id="MCE5172265.1"/>
    </source>
</evidence>
<organism evidence="1 2">
    <name type="scientific">Paenibacillus profundus</name>
    <dbReference type="NCBI Taxonomy" id="1173085"/>
    <lineage>
        <taxon>Bacteria</taxon>
        <taxon>Bacillati</taxon>
        <taxon>Bacillota</taxon>
        <taxon>Bacilli</taxon>
        <taxon>Bacillales</taxon>
        <taxon>Paenibacillaceae</taxon>
        <taxon>Paenibacillus</taxon>
    </lineage>
</organism>
<dbReference type="InterPro" id="IPR050275">
    <property type="entry name" value="PGM_Phosphatase"/>
</dbReference>
<reference evidence="1 2" key="1">
    <citation type="submission" date="2021-11" db="EMBL/GenBank/DDBJ databases">
        <title>Draft genome sequence of Paenibacillus profundus YoMME, a new Gram-positive bacteria with exoelectrogenic properties.</title>
        <authorList>
            <person name="Hubenova Y."/>
            <person name="Hubenova E."/>
            <person name="Manasiev Y."/>
            <person name="Peykov S."/>
            <person name="Mitov M."/>
        </authorList>
    </citation>
    <scope>NUCLEOTIDE SEQUENCE [LARGE SCALE GENOMIC DNA]</scope>
    <source>
        <strain evidence="1 2">YoMME</strain>
    </source>
</reference>
<dbReference type="PANTHER" id="PTHR48100:SF1">
    <property type="entry name" value="HISTIDINE PHOSPHATASE FAMILY PROTEIN-RELATED"/>
    <property type="match status" value="1"/>
</dbReference>
<keyword evidence="2" id="KW-1185">Reference proteome</keyword>
<dbReference type="Pfam" id="PF00300">
    <property type="entry name" value="His_Phos_1"/>
    <property type="match status" value="1"/>
</dbReference>
<dbReference type="Proteomes" id="UP001199916">
    <property type="component" value="Unassembled WGS sequence"/>
</dbReference>
<dbReference type="RefSeq" id="WP_267934168.1">
    <property type="nucleotide sequence ID" value="NZ_JAJNBZ010000026.1"/>
</dbReference>
<comment type="caution">
    <text evidence="1">The sequence shown here is derived from an EMBL/GenBank/DDBJ whole genome shotgun (WGS) entry which is preliminary data.</text>
</comment>
<proteinExistence type="predicted"/>
<dbReference type="CDD" id="cd07067">
    <property type="entry name" value="HP_PGM_like"/>
    <property type="match status" value="1"/>
</dbReference>
<dbReference type="Gene3D" id="3.40.50.1240">
    <property type="entry name" value="Phosphoglycerate mutase-like"/>
    <property type="match status" value="1"/>
</dbReference>
<dbReference type="SUPFAM" id="SSF53254">
    <property type="entry name" value="Phosphoglycerate mutase-like"/>
    <property type="match status" value="1"/>
</dbReference>
<dbReference type="EMBL" id="JAJNBZ010000026">
    <property type="protein sequence ID" value="MCE5172265.1"/>
    <property type="molecule type" value="Genomic_DNA"/>
</dbReference>
<dbReference type="InterPro" id="IPR013078">
    <property type="entry name" value="His_Pase_superF_clade-1"/>
</dbReference>
<name>A0ABS8YK59_9BACL</name>
<evidence type="ECO:0000313" key="2">
    <source>
        <dbReference type="Proteomes" id="UP001199916"/>
    </source>
</evidence>
<dbReference type="InterPro" id="IPR029033">
    <property type="entry name" value="His_PPase_superfam"/>
</dbReference>
<accession>A0ABS8YK59</accession>
<protein>
    <submittedName>
        <fullName evidence="1">Histidine phosphatase family protein</fullName>
    </submittedName>
</protein>
<dbReference type="PANTHER" id="PTHR48100">
    <property type="entry name" value="BROAD-SPECIFICITY PHOSPHATASE YOR283W-RELATED"/>
    <property type="match status" value="1"/>
</dbReference>
<gene>
    <name evidence="1" type="ORF">LQV63_23585</name>
</gene>
<dbReference type="SMART" id="SM00855">
    <property type="entry name" value="PGAM"/>
    <property type="match status" value="1"/>
</dbReference>
<sequence length="193" mass="22019">MSTKLYVIRHCRAQQGLTLNDPDTPLTREGVQQAKLLGEFLQRQGVGSTDNLLSSPYRRACETANIIAEKLQLSVSINDKLKELNLGNVSRNEDIGAILAELRVHFEHPEKKFPQGESNHEVQQRVSELVDQLLRGGEQQTHLLVTHQITMTLLLQRYDARFGFETCMELTNPDVFLIEFADGEVQQIRHIWT</sequence>